<dbReference type="Proteomes" id="UP000428328">
    <property type="component" value="Chromosome"/>
</dbReference>
<dbReference type="KEGG" id="psel:GM415_14385"/>
<dbReference type="InterPro" id="IPR052340">
    <property type="entry name" value="RNase_Y/CdgJ"/>
</dbReference>
<dbReference type="PANTHER" id="PTHR33525:SF4">
    <property type="entry name" value="CYCLIC DI-GMP PHOSPHODIESTERASE CDGJ"/>
    <property type="match status" value="1"/>
</dbReference>
<reference evidence="2 3" key="1">
    <citation type="submission" date="2019-11" db="EMBL/GenBank/DDBJ databases">
        <authorList>
            <person name="Zheng R.K."/>
            <person name="Sun C.M."/>
        </authorList>
    </citation>
    <scope>NUCLEOTIDE SEQUENCE [LARGE SCALE GENOMIC DNA]</scope>
    <source>
        <strain evidence="2 3">SRB007</strain>
    </source>
</reference>
<dbReference type="AlphaFoldDB" id="A0A6I6JM33"/>
<evidence type="ECO:0000259" key="1">
    <source>
        <dbReference type="PROSITE" id="PS51833"/>
    </source>
</evidence>
<feature type="domain" description="HDOD" evidence="1">
    <location>
        <begin position="197"/>
        <end position="386"/>
    </location>
</feature>
<accession>A0A6I6JM33</accession>
<dbReference type="SUPFAM" id="SSF141868">
    <property type="entry name" value="EAL domain-like"/>
    <property type="match status" value="1"/>
</dbReference>
<evidence type="ECO:0000313" key="2">
    <source>
        <dbReference type="EMBL" id="QGY41263.1"/>
    </source>
</evidence>
<dbReference type="SUPFAM" id="SSF109604">
    <property type="entry name" value="HD-domain/PDEase-like"/>
    <property type="match status" value="1"/>
</dbReference>
<dbReference type="Pfam" id="PF08668">
    <property type="entry name" value="HDOD"/>
    <property type="match status" value="1"/>
</dbReference>
<proteinExistence type="predicted"/>
<dbReference type="PIRSF" id="PIRSF003180">
    <property type="entry name" value="DiGMPpdiest_YuxH"/>
    <property type="match status" value="1"/>
</dbReference>
<name>A0A6I6JM33_9BACT</name>
<dbReference type="InterPro" id="IPR013976">
    <property type="entry name" value="HDOD"/>
</dbReference>
<dbReference type="Gene3D" id="1.10.3210.10">
    <property type="entry name" value="Hypothetical protein af1432"/>
    <property type="match status" value="1"/>
</dbReference>
<dbReference type="PANTHER" id="PTHR33525">
    <property type="match status" value="1"/>
</dbReference>
<protein>
    <submittedName>
        <fullName evidence="2">HDOD domain-containing protein</fullName>
    </submittedName>
</protein>
<dbReference type="InterPro" id="IPR035919">
    <property type="entry name" value="EAL_sf"/>
</dbReference>
<organism evidence="2 3">
    <name type="scientific">Pseudodesulfovibrio cashew</name>
    <dbReference type="NCBI Taxonomy" id="2678688"/>
    <lineage>
        <taxon>Bacteria</taxon>
        <taxon>Pseudomonadati</taxon>
        <taxon>Thermodesulfobacteriota</taxon>
        <taxon>Desulfovibrionia</taxon>
        <taxon>Desulfovibrionales</taxon>
        <taxon>Desulfovibrionaceae</taxon>
    </lineage>
</organism>
<evidence type="ECO:0000313" key="3">
    <source>
        <dbReference type="Proteomes" id="UP000428328"/>
    </source>
</evidence>
<dbReference type="RefSeq" id="WP_158949354.1">
    <property type="nucleotide sequence ID" value="NZ_CP046400.1"/>
</dbReference>
<sequence>MDENPVQGDLPLLVRQPIFDRDKAVWGYELVAEDSLEEDLSGLISGRLAAMAAICSDLGSGRKLFLNLGSDRLLDVASLPMEMGNCVFGICSEAVCSSRCAGFADCLHERGAGVALENGGTVPAEMVGKYDIIKVSLKGKTPPEIVQLRQKYKDLDCVIMGTGVDSWEAFEGTRALGFDYFQGSFFTKPQKRDDDRLSASSIAKLQLLRELNNPACELDELVSIISTDISLSYRILKYINSASFGLIREIRSIQQAISLLGLDELRRWATVVVMTDLDTTSAGEELAYMALQRARFLSKLGDSLKSISHSSSTLFMLGLFSKLDALLNYPMEKAVDGLPLERDIKEGLCGADNEYGQWLAMLMAVETGRTGEANAFLERYGVCLLDVATQYMQAATWAVRQLPEMKR</sequence>
<keyword evidence="3" id="KW-1185">Reference proteome</keyword>
<dbReference type="InterPro" id="IPR014408">
    <property type="entry name" value="dGMP_Pdiesterase_EAL/HD-GYP"/>
</dbReference>
<dbReference type="EMBL" id="CP046400">
    <property type="protein sequence ID" value="QGY41263.1"/>
    <property type="molecule type" value="Genomic_DNA"/>
</dbReference>
<gene>
    <name evidence="2" type="ORF">GM415_14385</name>
</gene>
<dbReference type="PROSITE" id="PS51833">
    <property type="entry name" value="HDOD"/>
    <property type="match status" value="1"/>
</dbReference>